<dbReference type="EMBL" id="CAKM01000213">
    <property type="protein sequence ID" value="CCJ29766.1"/>
    <property type="molecule type" value="Genomic_DNA"/>
</dbReference>
<comment type="caution">
    <text evidence="1">The sequence shown here is derived from an EMBL/GenBank/DDBJ whole genome shotgun (WGS) entry which is preliminary data.</text>
</comment>
<dbReference type="InParanoid" id="L0PBI6"/>
<dbReference type="Proteomes" id="UP000010422">
    <property type="component" value="Unassembled WGS sequence"/>
</dbReference>
<organism evidence="2">
    <name type="scientific">Pneumocystis jirovecii</name>
    <name type="common">Human pneumocystis pneumonia agent</name>
    <dbReference type="NCBI Taxonomy" id="42068"/>
    <lineage>
        <taxon>Eukaryota</taxon>
        <taxon>Fungi</taxon>
        <taxon>Dikarya</taxon>
        <taxon>Ascomycota</taxon>
        <taxon>Taphrinomycotina</taxon>
        <taxon>Pneumocystomycetes</taxon>
        <taxon>Pneumocystaceae</taxon>
        <taxon>Pneumocystis</taxon>
    </lineage>
</organism>
<proteinExistence type="predicted"/>
<evidence type="ECO:0000313" key="2">
    <source>
        <dbReference type="Proteomes" id="UP000010422"/>
    </source>
</evidence>
<evidence type="ECO:0000313" key="1">
    <source>
        <dbReference type="EMBL" id="CCJ29766.1"/>
    </source>
</evidence>
<dbReference type="AlphaFoldDB" id="L0PBI6"/>
<protein>
    <submittedName>
        <fullName evidence="1">Uncharacterized protein</fullName>
    </submittedName>
</protein>
<sequence>MLLTRLENGHLGIQPLHLNTVYPLLEEVLLLLRKIQEYKCDLPSVVYVPYLLSMKSLWFSRIWPLERKSYTPLPGIELKSPHIINGILVPEEYAGRSSFHSKSKASSNILDGFLRIGIFA</sequence>
<reference evidence="1 2" key="1">
    <citation type="journal article" date="2012" name="MBio">
        <title>De novo assembly of the Pneumocystis jirovecii genome from a single bronchoalveolar lavage fluid specimen from a patient.</title>
        <authorList>
            <person name="Cisse O.H."/>
            <person name="Pagni M."/>
            <person name="Hauser P.M."/>
        </authorList>
    </citation>
    <scope>NUCLEOTIDE SEQUENCE [LARGE SCALE GENOMIC DNA]</scope>
    <source>
        <strain evidence="1 2">SE8</strain>
    </source>
</reference>
<name>L0PBI6_PNEJI</name>
<gene>
    <name evidence="1" type="ORF">PNEJI1_001164</name>
</gene>
<dbReference type="VEuPathDB" id="FungiDB:PNEJI1_001164"/>
<accession>L0PBI6</accession>